<feature type="compositionally biased region" description="Basic and acidic residues" evidence="1">
    <location>
        <begin position="45"/>
        <end position="63"/>
    </location>
</feature>
<evidence type="ECO:0000313" key="3">
    <source>
        <dbReference type="EMBL" id="KAK7881670.1"/>
    </source>
</evidence>
<organism evidence="3 4">
    <name type="scientific">Mugilogobius chulae</name>
    <name type="common">yellowstripe goby</name>
    <dbReference type="NCBI Taxonomy" id="88201"/>
    <lineage>
        <taxon>Eukaryota</taxon>
        <taxon>Metazoa</taxon>
        <taxon>Chordata</taxon>
        <taxon>Craniata</taxon>
        <taxon>Vertebrata</taxon>
        <taxon>Euteleostomi</taxon>
        <taxon>Actinopterygii</taxon>
        <taxon>Neopterygii</taxon>
        <taxon>Teleostei</taxon>
        <taxon>Neoteleostei</taxon>
        <taxon>Acanthomorphata</taxon>
        <taxon>Gobiaria</taxon>
        <taxon>Gobiiformes</taxon>
        <taxon>Gobioidei</taxon>
        <taxon>Gobiidae</taxon>
        <taxon>Gobionellinae</taxon>
        <taxon>Mugilogobius</taxon>
    </lineage>
</organism>
<comment type="caution">
    <text evidence="3">The sequence shown here is derived from an EMBL/GenBank/DDBJ whole genome shotgun (WGS) entry which is preliminary data.</text>
</comment>
<feature type="chain" id="PRO_5043519423" description="Secreted protein" evidence="2">
    <location>
        <begin position="18"/>
        <end position="152"/>
    </location>
</feature>
<evidence type="ECO:0008006" key="5">
    <source>
        <dbReference type="Google" id="ProtNLM"/>
    </source>
</evidence>
<sequence length="152" mass="16612">MLPQLWTSFISFELTHALTVKGLRAARAAVACCFRCESGAWSREGQGEERLGSGARRRQEETHGVTTVHASSPDTLCSTARTLHFKARWSLRSFGQSEKQHDHGRSGGGGFRPGRRQGWSPSVPRVSPLLWTSGARRVASKTLPSKNADPLG</sequence>
<accession>A0AAW0MMN9</accession>
<dbReference type="AlphaFoldDB" id="A0AAW0MMN9"/>
<dbReference type="EMBL" id="JBBPFD010000022">
    <property type="protein sequence ID" value="KAK7881670.1"/>
    <property type="molecule type" value="Genomic_DNA"/>
</dbReference>
<reference evidence="4" key="1">
    <citation type="submission" date="2024-04" db="EMBL/GenBank/DDBJ databases">
        <title>Salinicola lusitanus LLJ914,a marine bacterium isolated from the Okinawa Trough.</title>
        <authorList>
            <person name="Li J."/>
        </authorList>
    </citation>
    <scope>NUCLEOTIDE SEQUENCE [LARGE SCALE GENOMIC DNA]</scope>
</reference>
<feature type="region of interest" description="Disordered" evidence="1">
    <location>
        <begin position="94"/>
        <end position="152"/>
    </location>
</feature>
<evidence type="ECO:0000256" key="1">
    <source>
        <dbReference type="SAM" id="MobiDB-lite"/>
    </source>
</evidence>
<keyword evidence="4" id="KW-1185">Reference proteome</keyword>
<evidence type="ECO:0000256" key="2">
    <source>
        <dbReference type="SAM" id="SignalP"/>
    </source>
</evidence>
<name>A0AAW0MMN9_9GOBI</name>
<dbReference type="Proteomes" id="UP001460270">
    <property type="component" value="Unassembled WGS sequence"/>
</dbReference>
<proteinExistence type="predicted"/>
<gene>
    <name evidence="3" type="ORF">WMY93_030079</name>
</gene>
<evidence type="ECO:0000313" key="4">
    <source>
        <dbReference type="Proteomes" id="UP001460270"/>
    </source>
</evidence>
<keyword evidence="2" id="KW-0732">Signal</keyword>
<feature type="region of interest" description="Disordered" evidence="1">
    <location>
        <begin position="45"/>
        <end position="71"/>
    </location>
</feature>
<protein>
    <recommendedName>
        <fullName evidence="5">Secreted protein</fullName>
    </recommendedName>
</protein>
<feature type="signal peptide" evidence="2">
    <location>
        <begin position="1"/>
        <end position="17"/>
    </location>
</feature>